<keyword evidence="7" id="KW-0762">Sugar transport</keyword>
<name>A0A1H8CWN3_9RHOB</name>
<evidence type="ECO:0000313" key="7">
    <source>
        <dbReference type="EMBL" id="SEM99621.1"/>
    </source>
</evidence>
<accession>A0A1H8CWN3</accession>
<organism evidence="7 8">
    <name type="scientific">Palleronia pelagia</name>
    <dbReference type="NCBI Taxonomy" id="387096"/>
    <lineage>
        <taxon>Bacteria</taxon>
        <taxon>Pseudomonadati</taxon>
        <taxon>Pseudomonadota</taxon>
        <taxon>Alphaproteobacteria</taxon>
        <taxon>Rhodobacterales</taxon>
        <taxon>Roseobacteraceae</taxon>
        <taxon>Palleronia</taxon>
    </lineage>
</organism>
<feature type="transmembrane region" description="Helical" evidence="6">
    <location>
        <begin position="91"/>
        <end position="109"/>
    </location>
</feature>
<keyword evidence="2" id="KW-1003">Cell membrane</keyword>
<dbReference type="CDD" id="cd06580">
    <property type="entry name" value="TM_PBP1_transp_TpRbsC_like"/>
    <property type="match status" value="1"/>
</dbReference>
<keyword evidence="4 6" id="KW-1133">Transmembrane helix</keyword>
<evidence type="ECO:0000256" key="5">
    <source>
        <dbReference type="ARBA" id="ARBA00023136"/>
    </source>
</evidence>
<feature type="transmembrane region" description="Helical" evidence="6">
    <location>
        <begin position="198"/>
        <end position="215"/>
    </location>
</feature>
<evidence type="ECO:0000256" key="1">
    <source>
        <dbReference type="ARBA" id="ARBA00004651"/>
    </source>
</evidence>
<dbReference type="OrthoDB" id="9809785at2"/>
<dbReference type="Proteomes" id="UP000199372">
    <property type="component" value="Unassembled WGS sequence"/>
</dbReference>
<reference evidence="8" key="1">
    <citation type="submission" date="2016-10" db="EMBL/GenBank/DDBJ databases">
        <authorList>
            <person name="Varghese N."/>
            <person name="Submissions S."/>
        </authorList>
    </citation>
    <scope>NUCLEOTIDE SEQUENCE [LARGE SCALE GENOMIC DNA]</scope>
    <source>
        <strain evidence="8">DSM 26893</strain>
    </source>
</reference>
<keyword evidence="8" id="KW-1185">Reference proteome</keyword>
<sequence length="350" mass="36097">MRFERRERPSRALSVLAPLGAIVAALLVAGVLIAIAGANPLTAYALILDGAFGSRLGFSETLTRTTPLILTGLAAAVAFRARVWNIGGEGQFYLGALAVAAIGMVPALAGLPSPLAILVCAAAGAAAGMVLLLVPLGLRLRFGVDEVVTTLLLNFVAVLFVSLMIEGPMKDPLAFGWPQSVPIPDNAILPTLMDRTRLHAGLLIALALAVAVWWVQARSVFGLGARAAGLSPRAAAFAGVPLARTLLLVGCLSGGLAGLAGAVEVMGVKAYVTTDLSPNYGYSGIVIAMLANLNPLGVIAAALFSAVMFVGADSMSRALSIPSYIADVTVALSLLTMLVAIFLTQYRIRR</sequence>
<feature type="transmembrane region" description="Helical" evidence="6">
    <location>
        <begin position="12"/>
        <end position="41"/>
    </location>
</feature>
<evidence type="ECO:0000313" key="8">
    <source>
        <dbReference type="Proteomes" id="UP000199372"/>
    </source>
</evidence>
<feature type="transmembrane region" description="Helical" evidence="6">
    <location>
        <begin position="236"/>
        <end position="260"/>
    </location>
</feature>
<keyword evidence="5 6" id="KW-0472">Membrane</keyword>
<feature type="transmembrane region" description="Helical" evidence="6">
    <location>
        <begin position="280"/>
        <end position="312"/>
    </location>
</feature>
<dbReference type="GO" id="GO:0022857">
    <property type="term" value="F:transmembrane transporter activity"/>
    <property type="evidence" value="ECO:0007669"/>
    <property type="project" value="InterPro"/>
</dbReference>
<feature type="transmembrane region" description="Helical" evidence="6">
    <location>
        <begin position="324"/>
        <end position="348"/>
    </location>
</feature>
<dbReference type="InterPro" id="IPR001851">
    <property type="entry name" value="ABC_transp_permease"/>
</dbReference>
<dbReference type="PANTHER" id="PTHR47089:SF1">
    <property type="entry name" value="GUANOSINE ABC TRANSPORTER PERMEASE PROTEIN NUPP"/>
    <property type="match status" value="1"/>
</dbReference>
<feature type="transmembrane region" description="Helical" evidence="6">
    <location>
        <begin position="61"/>
        <end position="79"/>
    </location>
</feature>
<protein>
    <submittedName>
        <fullName evidence="7">Simple sugar transport system permease protein</fullName>
    </submittedName>
</protein>
<dbReference type="EMBL" id="FOCM01000002">
    <property type="protein sequence ID" value="SEM99621.1"/>
    <property type="molecule type" value="Genomic_DNA"/>
</dbReference>
<dbReference type="Pfam" id="PF02653">
    <property type="entry name" value="BPD_transp_2"/>
    <property type="match status" value="1"/>
</dbReference>
<dbReference type="RefSeq" id="WP_091844486.1">
    <property type="nucleotide sequence ID" value="NZ_FOCM01000002.1"/>
</dbReference>
<evidence type="ECO:0000256" key="3">
    <source>
        <dbReference type="ARBA" id="ARBA00022692"/>
    </source>
</evidence>
<evidence type="ECO:0000256" key="4">
    <source>
        <dbReference type="ARBA" id="ARBA00022989"/>
    </source>
</evidence>
<comment type="subcellular location">
    <subcellularLocation>
        <location evidence="1">Cell membrane</location>
        <topology evidence="1">Multi-pass membrane protein</topology>
    </subcellularLocation>
</comment>
<keyword evidence="3 6" id="KW-0812">Transmembrane</keyword>
<dbReference type="GO" id="GO:0005886">
    <property type="term" value="C:plasma membrane"/>
    <property type="evidence" value="ECO:0007669"/>
    <property type="project" value="UniProtKB-SubCell"/>
</dbReference>
<feature type="transmembrane region" description="Helical" evidence="6">
    <location>
        <begin position="115"/>
        <end position="135"/>
    </location>
</feature>
<keyword evidence="7" id="KW-0813">Transport</keyword>
<evidence type="ECO:0000256" key="6">
    <source>
        <dbReference type="SAM" id="Phobius"/>
    </source>
</evidence>
<gene>
    <name evidence="7" type="ORF">SAMN04488011_102113</name>
</gene>
<evidence type="ECO:0000256" key="2">
    <source>
        <dbReference type="ARBA" id="ARBA00022475"/>
    </source>
</evidence>
<proteinExistence type="predicted"/>
<dbReference type="AlphaFoldDB" id="A0A1H8CWN3"/>
<dbReference type="PANTHER" id="PTHR47089">
    <property type="entry name" value="ABC TRANSPORTER, PERMEASE PROTEIN"/>
    <property type="match status" value="1"/>
</dbReference>